<dbReference type="Proteomes" id="UP000024635">
    <property type="component" value="Unassembled WGS sequence"/>
</dbReference>
<keyword evidence="1" id="KW-1133">Transmembrane helix</keyword>
<dbReference type="AlphaFoldDB" id="A0A016TYS5"/>
<organism evidence="2 3">
    <name type="scientific">Ancylostoma ceylanicum</name>
    <dbReference type="NCBI Taxonomy" id="53326"/>
    <lineage>
        <taxon>Eukaryota</taxon>
        <taxon>Metazoa</taxon>
        <taxon>Ecdysozoa</taxon>
        <taxon>Nematoda</taxon>
        <taxon>Chromadorea</taxon>
        <taxon>Rhabditida</taxon>
        <taxon>Rhabditina</taxon>
        <taxon>Rhabditomorpha</taxon>
        <taxon>Strongyloidea</taxon>
        <taxon>Ancylostomatidae</taxon>
        <taxon>Ancylostomatinae</taxon>
        <taxon>Ancylostoma</taxon>
    </lineage>
</organism>
<name>A0A016TYS5_9BILA</name>
<feature type="transmembrane region" description="Helical" evidence="1">
    <location>
        <begin position="6"/>
        <end position="23"/>
    </location>
</feature>
<proteinExistence type="predicted"/>
<protein>
    <submittedName>
        <fullName evidence="2">Uncharacterized protein</fullName>
    </submittedName>
</protein>
<gene>
    <name evidence="2" type="primary">Acey_s0068.g224</name>
    <name evidence="2" type="ORF">Y032_0068g224</name>
</gene>
<keyword evidence="1" id="KW-0472">Membrane</keyword>
<dbReference type="EMBL" id="JARK01001404">
    <property type="protein sequence ID" value="EYC07965.1"/>
    <property type="molecule type" value="Genomic_DNA"/>
</dbReference>
<comment type="caution">
    <text evidence="2">The sequence shown here is derived from an EMBL/GenBank/DDBJ whole genome shotgun (WGS) entry which is preliminary data.</text>
</comment>
<keyword evidence="1" id="KW-0812">Transmembrane</keyword>
<evidence type="ECO:0000313" key="2">
    <source>
        <dbReference type="EMBL" id="EYC07965.1"/>
    </source>
</evidence>
<evidence type="ECO:0000313" key="3">
    <source>
        <dbReference type="Proteomes" id="UP000024635"/>
    </source>
</evidence>
<sequence>MVIVYYLLSKLIFLSILFAVWVTKNFSHEPLPPAFCVRQCYLWRMEAKAYLRKFALQFPVLISSLHMSSRAVAGKDFFHVLR</sequence>
<reference evidence="3" key="1">
    <citation type="journal article" date="2015" name="Nat. Genet.">
        <title>The genome and transcriptome of the zoonotic hookworm Ancylostoma ceylanicum identify infection-specific gene families.</title>
        <authorList>
            <person name="Schwarz E.M."/>
            <person name="Hu Y."/>
            <person name="Antoshechkin I."/>
            <person name="Miller M.M."/>
            <person name="Sternberg P.W."/>
            <person name="Aroian R.V."/>
        </authorList>
    </citation>
    <scope>NUCLEOTIDE SEQUENCE</scope>
    <source>
        <strain evidence="3">HY135</strain>
    </source>
</reference>
<evidence type="ECO:0000256" key="1">
    <source>
        <dbReference type="SAM" id="Phobius"/>
    </source>
</evidence>
<accession>A0A016TYS5</accession>
<keyword evidence="3" id="KW-1185">Reference proteome</keyword>